<evidence type="ECO:0000313" key="4">
    <source>
        <dbReference type="Proteomes" id="UP000198740"/>
    </source>
</evidence>
<accession>A0A1H1H056</accession>
<evidence type="ECO:0000313" key="3">
    <source>
        <dbReference type="EMBL" id="TWR54379.1"/>
    </source>
</evidence>
<comment type="caution">
    <text evidence="3">The sequence shown here is derived from an EMBL/GenBank/DDBJ whole genome shotgun (WGS) entry which is preliminary data.</text>
</comment>
<dbReference type="PANTHER" id="PTHR39639:SF1">
    <property type="entry name" value="DUF262 DOMAIN-CONTAINING PROTEIN"/>
    <property type="match status" value="1"/>
</dbReference>
<sequence>MDNIFVVRPFSTTSISWWYAERDQIDLSPSYQRKSGVWAPKDKAYLIDSIINGYDVPKFYIADFSYASSDLNTAGRPYAVIDGRQRFEAIFDFLDGRISLNPDMKYLADKSIRLAGMTARDIEREHPRIIRRIESFNLSVMSVITNQADRINDLFVRLNKSKPLTGAEVRSAMAGEVPKYIREIAGHVFFTSGVGFTNQRKQHENVAAKLLIIEHRGVFVETKKTNLDRFVSEAILTESGFSETAGRVMENLDLMYKIFGHGNPLLKSSGMLPVYYWLTREFGCHPDFLLRLRDFEVFRNDYKTHPAVIAFNSVSRSTNDEFSYHVRHYVLREFINGGGYIDAHSFSVV</sequence>
<dbReference type="RefSeq" id="WP_090403740.1">
    <property type="nucleotide sequence ID" value="NZ_FNKM01000002.1"/>
</dbReference>
<gene>
    <name evidence="3" type="ORF">FIV39_30825</name>
    <name evidence="2" type="ORF">SAMN04490186_3876</name>
</gene>
<dbReference type="Pfam" id="PF03235">
    <property type="entry name" value="GmrSD_N"/>
    <property type="match status" value="1"/>
</dbReference>
<protein>
    <submittedName>
        <fullName evidence="3">DUF262 domain-containing protein</fullName>
    </submittedName>
</protein>
<evidence type="ECO:0000259" key="1">
    <source>
        <dbReference type="Pfam" id="PF03235"/>
    </source>
</evidence>
<evidence type="ECO:0000313" key="2">
    <source>
        <dbReference type="EMBL" id="SDR18885.1"/>
    </source>
</evidence>
<dbReference type="AlphaFoldDB" id="A0A1H1H056"/>
<reference evidence="3 5" key="2">
    <citation type="submission" date="2019-06" db="EMBL/GenBank/DDBJ databases">
        <title>Pseudomonas bimorpha sp. nov. isolated from bovine raw milk and skim milk concentrate.</title>
        <authorList>
            <person name="Hofmann K."/>
            <person name="Huptas C."/>
            <person name="Doll E."/>
            <person name="Scherer S."/>
            <person name="Wenning M."/>
        </authorList>
    </citation>
    <scope>NUCLEOTIDE SEQUENCE [LARGE SCALE GENOMIC DNA]</scope>
    <source>
        <strain evidence="3 5">DSM 17515</strain>
    </source>
</reference>
<name>A0A1H1H056_9PSED</name>
<dbReference type="InterPro" id="IPR004919">
    <property type="entry name" value="GmrSD_N"/>
</dbReference>
<dbReference type="Proteomes" id="UP000198740">
    <property type="component" value="Unassembled WGS sequence"/>
</dbReference>
<keyword evidence="4" id="KW-1185">Reference proteome</keyword>
<organism evidence="3 5">
    <name type="scientific">Pseudomonas grimontii</name>
    <dbReference type="NCBI Taxonomy" id="129847"/>
    <lineage>
        <taxon>Bacteria</taxon>
        <taxon>Pseudomonadati</taxon>
        <taxon>Pseudomonadota</taxon>
        <taxon>Gammaproteobacteria</taxon>
        <taxon>Pseudomonadales</taxon>
        <taxon>Pseudomonadaceae</taxon>
        <taxon>Pseudomonas</taxon>
    </lineage>
</organism>
<dbReference type="Proteomes" id="UP000317267">
    <property type="component" value="Unassembled WGS sequence"/>
</dbReference>
<dbReference type="OrthoDB" id="7802453at2"/>
<dbReference type="PANTHER" id="PTHR39639">
    <property type="entry name" value="CHROMOSOME 16, WHOLE GENOME SHOTGUN SEQUENCE"/>
    <property type="match status" value="1"/>
</dbReference>
<reference evidence="2 4" key="1">
    <citation type="submission" date="2016-10" db="EMBL/GenBank/DDBJ databases">
        <authorList>
            <person name="Varghese N."/>
            <person name="Submissions S."/>
        </authorList>
    </citation>
    <scope>NUCLEOTIDE SEQUENCE [LARGE SCALE GENOMIC DNA]</scope>
    <source>
        <strain evidence="2 4">BS2976</strain>
    </source>
</reference>
<evidence type="ECO:0000313" key="5">
    <source>
        <dbReference type="Proteomes" id="UP000317267"/>
    </source>
</evidence>
<dbReference type="EMBL" id="FNKM01000002">
    <property type="protein sequence ID" value="SDR18885.1"/>
    <property type="molecule type" value="Genomic_DNA"/>
</dbReference>
<dbReference type="EMBL" id="VFES01000034">
    <property type="protein sequence ID" value="TWR54379.1"/>
    <property type="molecule type" value="Genomic_DNA"/>
</dbReference>
<feature type="domain" description="GmrSD restriction endonucleases N-terminal" evidence="1">
    <location>
        <begin position="26"/>
        <end position="172"/>
    </location>
</feature>
<proteinExistence type="predicted"/>